<accession>A0A8J6B575</accession>
<feature type="transmembrane region" description="Helical" evidence="6">
    <location>
        <begin position="733"/>
        <end position="755"/>
    </location>
</feature>
<dbReference type="AlphaFoldDB" id="A0A8J6B575"/>
<dbReference type="PROSITE" id="PS50259">
    <property type="entry name" value="G_PROTEIN_RECEP_F3_4"/>
    <property type="match status" value="1"/>
</dbReference>
<dbReference type="PANTHER" id="PTHR43649">
    <property type="entry name" value="ARABINOSE-BINDING PROTEIN-RELATED"/>
    <property type="match status" value="1"/>
</dbReference>
<organism evidence="8 9">
    <name type="scientific">Carpediemonas membranifera</name>
    <dbReference type="NCBI Taxonomy" id="201153"/>
    <lineage>
        <taxon>Eukaryota</taxon>
        <taxon>Metamonada</taxon>
        <taxon>Carpediemonas-like organisms</taxon>
        <taxon>Carpediemonas</taxon>
    </lineage>
</organism>
<dbReference type="Proteomes" id="UP000717585">
    <property type="component" value="Unassembled WGS sequence"/>
</dbReference>
<dbReference type="SUPFAM" id="SSF53850">
    <property type="entry name" value="Periplasmic binding protein-like II"/>
    <property type="match status" value="1"/>
</dbReference>
<name>A0A8J6B575_9EUKA</name>
<keyword evidence="9" id="KW-1185">Reference proteome</keyword>
<keyword evidence="2 6" id="KW-0812">Transmembrane</keyword>
<comment type="caution">
    <text evidence="8">The sequence shown here is derived from an EMBL/GenBank/DDBJ whole genome shotgun (WGS) entry which is preliminary data.</text>
</comment>
<dbReference type="Pfam" id="PF00003">
    <property type="entry name" value="7tm_3"/>
    <property type="match status" value="1"/>
</dbReference>
<feature type="domain" description="G-protein coupled receptors family 3 profile" evidence="7">
    <location>
        <begin position="602"/>
        <end position="786"/>
    </location>
</feature>
<keyword evidence="3 6" id="KW-1133">Transmembrane helix</keyword>
<dbReference type="Pfam" id="PF01547">
    <property type="entry name" value="SBP_bac_1"/>
    <property type="match status" value="1"/>
</dbReference>
<protein>
    <submittedName>
        <fullName evidence="8">ABC transporter substrate-binding protein</fullName>
    </submittedName>
</protein>
<dbReference type="InterPro" id="IPR050490">
    <property type="entry name" value="Bact_solute-bd_prot1"/>
</dbReference>
<feature type="region of interest" description="Disordered" evidence="5">
    <location>
        <begin position="927"/>
        <end position="967"/>
    </location>
</feature>
<evidence type="ECO:0000313" key="8">
    <source>
        <dbReference type="EMBL" id="KAG9393122.1"/>
    </source>
</evidence>
<feature type="transmembrane region" description="Helical" evidence="6">
    <location>
        <begin position="651"/>
        <end position="674"/>
    </location>
</feature>
<feature type="transmembrane region" description="Helical" evidence="6">
    <location>
        <begin position="698"/>
        <end position="721"/>
    </location>
</feature>
<evidence type="ECO:0000259" key="7">
    <source>
        <dbReference type="PROSITE" id="PS50259"/>
    </source>
</evidence>
<dbReference type="GO" id="GO:0004930">
    <property type="term" value="F:G protein-coupled receptor activity"/>
    <property type="evidence" value="ECO:0007669"/>
    <property type="project" value="InterPro"/>
</dbReference>
<proteinExistence type="predicted"/>
<feature type="transmembrane region" description="Helical" evidence="6">
    <location>
        <begin position="576"/>
        <end position="601"/>
    </location>
</feature>
<dbReference type="OrthoDB" id="543112at2759"/>
<evidence type="ECO:0000256" key="4">
    <source>
        <dbReference type="ARBA" id="ARBA00023136"/>
    </source>
</evidence>
<comment type="subcellular location">
    <subcellularLocation>
        <location evidence="1">Membrane</location>
        <topology evidence="1">Multi-pass membrane protein</topology>
    </subcellularLocation>
</comment>
<evidence type="ECO:0000256" key="5">
    <source>
        <dbReference type="SAM" id="MobiDB-lite"/>
    </source>
</evidence>
<keyword evidence="4 6" id="KW-0472">Membrane</keyword>
<evidence type="ECO:0000256" key="2">
    <source>
        <dbReference type="ARBA" id="ARBA00022692"/>
    </source>
</evidence>
<dbReference type="InterPro" id="IPR017978">
    <property type="entry name" value="GPCR_3_C"/>
</dbReference>
<dbReference type="Gene3D" id="3.40.190.10">
    <property type="entry name" value="Periplasmic binding protein-like II"/>
    <property type="match status" value="1"/>
</dbReference>
<dbReference type="EMBL" id="JAHDYR010000025">
    <property type="protein sequence ID" value="KAG9393122.1"/>
    <property type="molecule type" value="Genomic_DNA"/>
</dbReference>
<gene>
    <name evidence="8" type="ORF">J8273_3251</name>
</gene>
<feature type="transmembrane region" description="Helical" evidence="6">
    <location>
        <begin position="767"/>
        <end position="786"/>
    </location>
</feature>
<dbReference type="GO" id="GO:0016020">
    <property type="term" value="C:membrane"/>
    <property type="evidence" value="ECO:0007669"/>
    <property type="project" value="UniProtKB-SubCell"/>
</dbReference>
<sequence length="967" mass="103491">MNPGVTKRIHRVHDRSFEAPTLSSRCSSFCLAYCLIAIVALSHGANAATQVSLVAPGDTITSYTLQSLADDFNAAQSDVAVSVTILPSNADYYSIIKGSLALGDLTYDAIALAQVYLLDILLSGVSSASDTDQWKLEPLTDRVAQSELIDWNDVSLFSRTVGSSFNKDVYAVPFDGDFHYLFYRADVLQAYGQEVPDTVEELVALGEHLMTSTGMTADPGMPDVAFCVTNMDASRLYRFVADFAMPYLQYSGTDQGGFFSTDDMRNFFDTDAFKKGIELFKKTLEFGFGPNVAVTLDESRAAFLNGTCAMTVDWGDIFFLAPQSTVPAVTTSTGSAVFPGATSVYDRSAGSMKECTAALCPFATEETAVGKLVNRAPLAASGGQSIAIPATSSNKDAVFRLLEWAASPRVINPVTLAGSGLEPFRASIGDDDAIWADKGLTAAKAWILPAIDAMMSHGNVVLDMRLPGLTEYVDAMNAHFTAYLYDGADLDGTMSDLSAAVEAITDDHDRDMQLLYYRMNLGVDPLTQLTLDDIFLAVGIGACVAAFISIVLTTALTVLLGYIIRDSNFKFATPSFLIAGNVGWMLATLGVAMFVVSFAWSTTGLCIGMLLCIGLGVTIALGSLFAKQARIYWILRATRSHKKRFTVPSDLHLLPLVVVGIPLPVTLIVVWTIVDTFKMTDHPLDDYTQCTVCRSAHAALWAISCLALAILFLAPNGVLVFKTRKLPVSETRALSLTVQISAVLGGVIALVYAIASDPLVHPKVVPPIFAAGVILIQAVTFAPKVWKAARRQPLSKRDYHLLTGKGDATIDGFLRCPHCLACHAAFGNQISKTEAINGGYNPSSGSPDGSHRAHSIVSAFSSKSNHRDAKLPEPNSAMNNAFALGGVQGHMLMATFSDTLSMPASRVAAAGISWMNGAPVDILDAPSVSSSGRGRCSHDEGEPGVEVESETPYSYYSYNSGSSRENI</sequence>
<reference evidence="8" key="1">
    <citation type="submission" date="2021-05" db="EMBL/GenBank/DDBJ databases">
        <title>A free-living protist that lacks canonical eukaryotic 1 DNA replication and segregation systems.</title>
        <authorList>
            <person name="Salas-Leiva D.E."/>
            <person name="Tromer E.C."/>
            <person name="Curtis B.A."/>
            <person name="Jerlstrom-Hultqvist J."/>
            <person name="Kolisko M."/>
            <person name="Yi Z."/>
            <person name="Salas-Leiva J.S."/>
            <person name="Gallot-Lavallee L."/>
            <person name="Kops G.J.P.L."/>
            <person name="Archibald J.M."/>
            <person name="Simpson A.G.B."/>
            <person name="Roger A.J."/>
        </authorList>
    </citation>
    <scope>NUCLEOTIDE SEQUENCE</scope>
    <source>
        <strain evidence="8">BICM</strain>
    </source>
</reference>
<evidence type="ECO:0000256" key="1">
    <source>
        <dbReference type="ARBA" id="ARBA00004141"/>
    </source>
</evidence>
<dbReference type="InterPro" id="IPR006059">
    <property type="entry name" value="SBP"/>
</dbReference>
<evidence type="ECO:0000313" key="9">
    <source>
        <dbReference type="Proteomes" id="UP000717585"/>
    </source>
</evidence>
<feature type="transmembrane region" description="Helical" evidence="6">
    <location>
        <begin position="607"/>
        <end position="626"/>
    </location>
</feature>
<evidence type="ECO:0000256" key="6">
    <source>
        <dbReference type="SAM" id="Phobius"/>
    </source>
</evidence>
<evidence type="ECO:0000256" key="3">
    <source>
        <dbReference type="ARBA" id="ARBA00022989"/>
    </source>
</evidence>
<feature type="transmembrane region" description="Helical" evidence="6">
    <location>
        <begin position="534"/>
        <end position="564"/>
    </location>
</feature>
<feature type="compositionally biased region" description="Low complexity" evidence="5">
    <location>
        <begin position="953"/>
        <end position="967"/>
    </location>
</feature>